<dbReference type="Gene3D" id="2.170.120.20">
    <property type="entry name" value="Ribosomal protein L25, beta domain"/>
    <property type="match status" value="1"/>
</dbReference>
<dbReference type="InterPro" id="IPR020057">
    <property type="entry name" value="Ribosomal_bL25_b-dom"/>
</dbReference>
<evidence type="ECO:0000256" key="1">
    <source>
        <dbReference type="ARBA" id="ARBA00022730"/>
    </source>
</evidence>
<dbReference type="GO" id="GO:0008097">
    <property type="term" value="F:5S rRNA binding"/>
    <property type="evidence" value="ECO:0007669"/>
    <property type="project" value="InterPro"/>
</dbReference>
<comment type="caution">
    <text evidence="8">The sequence shown here is derived from an EMBL/GenBank/DDBJ whole genome shotgun (WGS) entry which is preliminary data.</text>
</comment>
<comment type="function">
    <text evidence="5">This is one of the proteins that binds to the 5S RNA in the ribosome where it forms part of the central protuberance.</text>
</comment>
<keyword evidence="3 5" id="KW-0689">Ribosomal protein</keyword>
<accession>A0A501WWH0</accession>
<dbReference type="InterPro" id="IPR011035">
    <property type="entry name" value="Ribosomal_bL25/Gln-tRNA_synth"/>
</dbReference>
<evidence type="ECO:0000313" key="8">
    <source>
        <dbReference type="EMBL" id="TPE50226.1"/>
    </source>
</evidence>
<feature type="domain" description="Large ribosomal subunit protein bL25 beta" evidence="7">
    <location>
        <begin position="103"/>
        <end position="187"/>
    </location>
</feature>
<keyword evidence="9" id="KW-1185">Reference proteome</keyword>
<proteinExistence type="inferred from homology"/>
<evidence type="ECO:0000256" key="2">
    <source>
        <dbReference type="ARBA" id="ARBA00022884"/>
    </source>
</evidence>
<dbReference type="AlphaFoldDB" id="A0A501WWH0"/>
<evidence type="ECO:0000256" key="5">
    <source>
        <dbReference type="HAMAP-Rule" id="MF_01334"/>
    </source>
</evidence>
<keyword evidence="4 5" id="KW-0687">Ribonucleoprotein</keyword>
<dbReference type="PANTHER" id="PTHR33284">
    <property type="entry name" value="RIBOSOMAL PROTEIN L25/GLN-TRNA SYNTHETASE, ANTI-CODON-BINDING DOMAIN-CONTAINING PROTEIN"/>
    <property type="match status" value="1"/>
</dbReference>
<dbReference type="InterPro" id="IPR029751">
    <property type="entry name" value="Ribosomal_L25_dom"/>
</dbReference>
<dbReference type="OrthoDB" id="9806411at2"/>
<dbReference type="InterPro" id="IPR020056">
    <property type="entry name" value="Rbsml_bL25/Gln-tRNA_synth_N"/>
</dbReference>
<dbReference type="Gene3D" id="2.40.240.10">
    <property type="entry name" value="Ribosomal Protein L25, Chain P"/>
    <property type="match status" value="1"/>
</dbReference>
<dbReference type="SUPFAM" id="SSF50715">
    <property type="entry name" value="Ribosomal protein L25-like"/>
    <property type="match status" value="1"/>
</dbReference>
<reference evidence="8 9" key="1">
    <citation type="submission" date="2019-06" db="EMBL/GenBank/DDBJ databases">
        <title>A novel bacterium of genus Amaricoccus, isolated from marine sediment.</title>
        <authorList>
            <person name="Huang H."/>
            <person name="Mo K."/>
            <person name="Hu Y."/>
        </authorList>
    </citation>
    <scope>NUCLEOTIDE SEQUENCE [LARGE SCALE GENOMIC DNA]</scope>
    <source>
        <strain evidence="8 9">HB172011</strain>
    </source>
</reference>
<dbReference type="InterPro" id="IPR037121">
    <property type="entry name" value="Ribosomal_bL25_C"/>
</dbReference>
<comment type="similarity">
    <text evidence="5">Belongs to the bacterial ribosomal protein bL25 family. CTC subfamily.</text>
</comment>
<dbReference type="Pfam" id="PF01386">
    <property type="entry name" value="Ribosomal_L25p"/>
    <property type="match status" value="1"/>
</dbReference>
<evidence type="ECO:0000256" key="3">
    <source>
        <dbReference type="ARBA" id="ARBA00022980"/>
    </source>
</evidence>
<dbReference type="GO" id="GO:0022625">
    <property type="term" value="C:cytosolic large ribosomal subunit"/>
    <property type="evidence" value="ECO:0007669"/>
    <property type="project" value="TreeGrafter"/>
</dbReference>
<evidence type="ECO:0000259" key="6">
    <source>
        <dbReference type="Pfam" id="PF01386"/>
    </source>
</evidence>
<name>A0A501WWH0_9RHOB</name>
<dbReference type="NCBIfam" id="NF004128">
    <property type="entry name" value="PRK05618.1-2"/>
    <property type="match status" value="1"/>
</dbReference>
<dbReference type="Proteomes" id="UP000319255">
    <property type="component" value="Unassembled WGS sequence"/>
</dbReference>
<feature type="domain" description="Large ribosomal subunit protein bL25 L25" evidence="6">
    <location>
        <begin position="7"/>
        <end position="94"/>
    </location>
</feature>
<dbReference type="GO" id="GO:0003735">
    <property type="term" value="F:structural constituent of ribosome"/>
    <property type="evidence" value="ECO:0007669"/>
    <property type="project" value="InterPro"/>
</dbReference>
<gene>
    <name evidence="5" type="primary">rplY</name>
    <name evidence="5" type="synonym">ctc</name>
    <name evidence="8" type="ORF">FJM51_12640</name>
</gene>
<protein>
    <recommendedName>
        <fullName evidence="5">Large ribosomal subunit protein bL25</fullName>
    </recommendedName>
    <alternativeName>
        <fullName evidence="5">General stress protein CTC</fullName>
    </alternativeName>
</protein>
<evidence type="ECO:0000256" key="4">
    <source>
        <dbReference type="ARBA" id="ARBA00023274"/>
    </source>
</evidence>
<dbReference type="PANTHER" id="PTHR33284:SF1">
    <property type="entry name" value="RIBOSOMAL PROTEIN L25_GLN-TRNA SYNTHETASE, ANTI-CODON-BINDING DOMAIN-CONTAINING PROTEIN"/>
    <property type="match status" value="1"/>
</dbReference>
<evidence type="ECO:0000259" key="7">
    <source>
        <dbReference type="Pfam" id="PF14693"/>
    </source>
</evidence>
<sequence length="204" mass="21922">MAETPVLEAVARAGVGKGAARTARREGLVPGVIYGGGQEPETINVKFNELLKALKAGKFLSTLLNVKVDGKDNTVICRAVQRDVVKDLPTHVDFLRLAERSRINLYIPVEFINAEKCPGIKRGGVLTIVRNEVELVVTAGNIPEKLTVDLEGLAINAHIHISDVKLPAGTRPTITDRDFVIANIQAPSGLRSAEAEEAEAETEA</sequence>
<evidence type="ECO:0000313" key="9">
    <source>
        <dbReference type="Proteomes" id="UP000319255"/>
    </source>
</evidence>
<dbReference type="HAMAP" id="MF_01334">
    <property type="entry name" value="Ribosomal_bL25_CTC"/>
    <property type="match status" value="1"/>
</dbReference>
<keyword evidence="2 5" id="KW-0694">RNA-binding</keyword>
<organism evidence="8 9">
    <name type="scientific">Amaricoccus solimangrovi</name>
    <dbReference type="NCBI Taxonomy" id="2589815"/>
    <lineage>
        <taxon>Bacteria</taxon>
        <taxon>Pseudomonadati</taxon>
        <taxon>Pseudomonadota</taxon>
        <taxon>Alphaproteobacteria</taxon>
        <taxon>Rhodobacterales</taxon>
        <taxon>Paracoccaceae</taxon>
        <taxon>Amaricoccus</taxon>
    </lineage>
</organism>
<dbReference type="InterPro" id="IPR020930">
    <property type="entry name" value="Ribosomal_uL5_bac-type"/>
</dbReference>
<dbReference type="RefSeq" id="WP_140454510.1">
    <property type="nucleotide sequence ID" value="NZ_VFRP01000011.1"/>
</dbReference>
<keyword evidence="1 5" id="KW-0699">rRNA-binding</keyword>
<dbReference type="EMBL" id="VFRP01000011">
    <property type="protein sequence ID" value="TPE50226.1"/>
    <property type="molecule type" value="Genomic_DNA"/>
</dbReference>
<dbReference type="Pfam" id="PF14693">
    <property type="entry name" value="Ribosomal_TL5_C"/>
    <property type="match status" value="1"/>
</dbReference>
<dbReference type="CDD" id="cd00495">
    <property type="entry name" value="Ribosomal_L25_TL5_CTC"/>
    <property type="match status" value="1"/>
</dbReference>
<dbReference type="NCBIfam" id="TIGR00731">
    <property type="entry name" value="bL25_bact_ctc"/>
    <property type="match status" value="1"/>
</dbReference>
<dbReference type="GO" id="GO:0006412">
    <property type="term" value="P:translation"/>
    <property type="evidence" value="ECO:0007669"/>
    <property type="project" value="UniProtKB-UniRule"/>
</dbReference>
<dbReference type="InterPro" id="IPR001021">
    <property type="entry name" value="Ribosomal_bL25_long"/>
</dbReference>
<comment type="subunit">
    <text evidence="5">Part of the 50S ribosomal subunit; part of the 5S rRNA/L5/L18/L25 subcomplex. Contacts the 5S rRNA. Binds to the 5S rRNA independently of L5 and L18.</text>
</comment>